<protein>
    <submittedName>
        <fullName evidence="1">Uncharacterized protein</fullName>
    </submittedName>
</protein>
<name>A0A073IY32_9RHOB</name>
<evidence type="ECO:0000313" key="1">
    <source>
        <dbReference type="EMBL" id="KEJ90297.1"/>
    </source>
</evidence>
<proteinExistence type="predicted"/>
<reference evidence="1 2" key="1">
    <citation type="submission" date="2014-01" db="EMBL/GenBank/DDBJ databases">
        <title>Sulfitobacter donghicola JCM 14565 Genome Sequencing.</title>
        <authorList>
            <person name="Lai Q."/>
            <person name="Hong Z."/>
        </authorList>
    </citation>
    <scope>NUCLEOTIDE SEQUENCE [LARGE SCALE GENOMIC DNA]</scope>
    <source>
        <strain evidence="1 2">JCM 14565</strain>
    </source>
</reference>
<accession>A0A073IY32</accession>
<dbReference type="Proteomes" id="UP000027734">
    <property type="component" value="Unassembled WGS sequence"/>
</dbReference>
<sequence length="67" mass="6951">MPMRSAPVELLLFSLSLAFSVMTIIVDKISRAVCPNPTPIQKPAGRSSHNAVGAVGLGGGSAYQLRA</sequence>
<dbReference type="EMBL" id="JAMC01000002">
    <property type="protein sequence ID" value="KEJ90297.1"/>
    <property type="molecule type" value="Genomic_DNA"/>
</dbReference>
<comment type="caution">
    <text evidence="1">The sequence shown here is derived from an EMBL/GenBank/DDBJ whole genome shotgun (WGS) entry which is preliminary data.</text>
</comment>
<dbReference type="AlphaFoldDB" id="A0A073IY32"/>
<keyword evidence="2" id="KW-1185">Reference proteome</keyword>
<gene>
    <name evidence="1" type="ORF">DSW25_05680</name>
</gene>
<organism evidence="1 2">
    <name type="scientific">Sulfitobacter donghicola DSW-25 = KCTC 12864 = JCM 14565</name>
    <dbReference type="NCBI Taxonomy" id="1300350"/>
    <lineage>
        <taxon>Bacteria</taxon>
        <taxon>Pseudomonadati</taxon>
        <taxon>Pseudomonadota</taxon>
        <taxon>Alphaproteobacteria</taxon>
        <taxon>Rhodobacterales</taxon>
        <taxon>Roseobacteraceae</taxon>
        <taxon>Sulfitobacter</taxon>
    </lineage>
</organism>
<evidence type="ECO:0000313" key="2">
    <source>
        <dbReference type="Proteomes" id="UP000027734"/>
    </source>
</evidence>